<organism evidence="2">
    <name type="scientific">Caenorhabditis remanei</name>
    <name type="common">Caenorhabditis vulgaris</name>
    <dbReference type="NCBI Taxonomy" id="31234"/>
    <lineage>
        <taxon>Eukaryota</taxon>
        <taxon>Metazoa</taxon>
        <taxon>Ecdysozoa</taxon>
        <taxon>Nematoda</taxon>
        <taxon>Chromadorea</taxon>
        <taxon>Rhabditida</taxon>
        <taxon>Rhabditina</taxon>
        <taxon>Rhabditomorpha</taxon>
        <taxon>Rhabditoidea</taxon>
        <taxon>Rhabditidae</taxon>
        <taxon>Peloderinae</taxon>
        <taxon>Caenorhabditis</taxon>
    </lineage>
</organism>
<dbReference type="Proteomes" id="UP000008281">
    <property type="component" value="Unassembled WGS sequence"/>
</dbReference>
<dbReference type="OMA" id="GNPKGWA"/>
<dbReference type="AlphaFoldDB" id="E3LQQ7"/>
<dbReference type="eggNOG" id="ENOG502SEKW">
    <property type="taxonomic scope" value="Eukaryota"/>
</dbReference>
<protein>
    <submittedName>
        <fullName evidence="1">Uncharacterized protein</fullName>
    </submittedName>
</protein>
<dbReference type="OrthoDB" id="5796157at2759"/>
<dbReference type="HOGENOM" id="CLU_051247_0_0_1"/>
<reference evidence="1" key="1">
    <citation type="submission" date="2007-07" db="EMBL/GenBank/DDBJ databases">
        <title>PCAP assembly of the Caenorhabditis remanei genome.</title>
        <authorList>
            <consortium name="The Caenorhabditis remanei Sequencing Consortium"/>
            <person name="Wilson R.K."/>
        </authorList>
    </citation>
    <scope>NUCLEOTIDE SEQUENCE [LARGE SCALE GENOMIC DNA]</scope>
    <source>
        <strain evidence="1">PB4641</strain>
    </source>
</reference>
<sequence>MNFWNVIFCITLFGSSNGIQYTTNKKETISESSTYLNVFPADDVWRTATITEDKRTYIESLFSKSFYERECMHDTVLKPVYYYPGEKVRIECVMCNIALVLNGNPKGWARVRNIDDFMEKGETFGSKDGPDIEMVQNADFLEDETETESNETISEPYYHQENGYLVIENVSNTRFWNNPQLKFQANVRSQGVYFCFDEDSVASQRYFHVLIAILPVRHVSNKHINKIKEICETEVINLNSQRIFQQTAALLLLVVFPTTSGSILMKRNVLMIRKRVSREMFRTSIREQGCENPASSCRLPISFPTLPAGIPISISLEWSPWSDCRNTVQTRKGVCFISLDRQISQSDVLTEKYNWLWKLNRMTNNLAFRDGLPIYNSLLASWLYEVDSLESCLDTEAAKNGSIDGYDDFFKNVLNSVFPNKTRKFETPESALKYCIKYEKLDEKYDSLRGTHTEDKRSCRIGKN</sequence>
<accession>E3LQQ7</accession>
<gene>
    <name evidence="1" type="ORF">CRE_26199</name>
</gene>
<proteinExistence type="predicted"/>
<keyword evidence="2" id="KW-1185">Reference proteome</keyword>
<name>E3LQQ7_CAERE</name>
<dbReference type="FunCoup" id="E3LQQ7">
    <property type="interactions" value="523"/>
</dbReference>
<dbReference type="STRING" id="31234.E3LQQ7"/>
<evidence type="ECO:0000313" key="2">
    <source>
        <dbReference type="Proteomes" id="UP000008281"/>
    </source>
</evidence>
<dbReference type="EMBL" id="DS268413">
    <property type="protein sequence ID" value="EFP07468.1"/>
    <property type="molecule type" value="Genomic_DNA"/>
</dbReference>
<evidence type="ECO:0000313" key="1">
    <source>
        <dbReference type="EMBL" id="EFP07468.1"/>
    </source>
</evidence>